<feature type="binding site" evidence="18">
    <location>
        <begin position="98"/>
        <end position="99"/>
    </location>
    <ligand>
        <name>UDP-N-acetyl-alpha-D-glucosamine</name>
        <dbReference type="ChEBI" id="CHEBI:57705"/>
    </ligand>
</feature>
<dbReference type="PANTHER" id="PTHR43584:SF3">
    <property type="entry name" value="BIFUNCTIONAL PROTEIN GLMU"/>
    <property type="match status" value="1"/>
</dbReference>
<keyword evidence="8 18" id="KW-0677">Repeat</keyword>
<dbReference type="NCBIfam" id="TIGR01173">
    <property type="entry name" value="glmU"/>
    <property type="match status" value="1"/>
</dbReference>
<feature type="binding site" evidence="18">
    <location>
        <position position="93"/>
    </location>
    <ligand>
        <name>UDP-N-acetyl-alpha-D-glucosamine</name>
        <dbReference type="ChEBI" id="CHEBI:57705"/>
    </ligand>
</feature>
<comment type="subcellular location">
    <subcellularLocation>
        <location evidence="1 18">Cytoplasm</location>
    </subcellularLocation>
</comment>
<evidence type="ECO:0000256" key="2">
    <source>
        <dbReference type="ARBA" id="ARBA00007707"/>
    </source>
</evidence>
<dbReference type="Proteomes" id="UP000248021">
    <property type="component" value="Unassembled WGS sequence"/>
</dbReference>
<evidence type="ECO:0000256" key="18">
    <source>
        <dbReference type="HAMAP-Rule" id="MF_01631"/>
    </source>
</evidence>
<comment type="catalytic activity">
    <reaction evidence="15 18">
        <text>alpha-D-glucosamine 1-phosphate + acetyl-CoA = N-acetyl-alpha-D-glucosamine 1-phosphate + CoA + H(+)</text>
        <dbReference type="Rhea" id="RHEA:13725"/>
        <dbReference type="ChEBI" id="CHEBI:15378"/>
        <dbReference type="ChEBI" id="CHEBI:57287"/>
        <dbReference type="ChEBI" id="CHEBI:57288"/>
        <dbReference type="ChEBI" id="CHEBI:57776"/>
        <dbReference type="ChEBI" id="CHEBI:58516"/>
        <dbReference type="EC" id="2.3.1.157"/>
    </reaction>
</comment>
<dbReference type="UniPathway" id="UPA00973"/>
<evidence type="ECO:0000313" key="21">
    <source>
        <dbReference type="Proteomes" id="UP000248021"/>
    </source>
</evidence>
<dbReference type="InterPro" id="IPR029044">
    <property type="entry name" value="Nucleotide-diphossugar_trans"/>
</dbReference>
<comment type="caution">
    <text evidence="18">Lacks conserved residue(s) required for the propagation of feature annotation.</text>
</comment>
<feature type="binding site" evidence="18">
    <location>
        <position position="424"/>
    </location>
    <ligand>
        <name>acetyl-CoA</name>
        <dbReference type="ChEBI" id="CHEBI:57288"/>
    </ligand>
</feature>
<comment type="pathway">
    <text evidence="18">Nucleotide-sugar biosynthesis; UDP-N-acetyl-alpha-D-glucosamine biosynthesis; N-acetyl-alpha-D-glucosamine 1-phosphate from alpha-D-glucosamine 6-phosphate (route II): step 2/2.</text>
</comment>
<keyword evidence="7 18" id="KW-0479">Metal-binding</keyword>
<dbReference type="EMBL" id="QJJK01000007">
    <property type="protein sequence ID" value="PXW57231.1"/>
    <property type="molecule type" value="Genomic_DNA"/>
</dbReference>
<comment type="caution">
    <text evidence="20">The sequence shown here is derived from an EMBL/GenBank/DDBJ whole genome shotgun (WGS) entry which is preliminary data.</text>
</comment>
<comment type="subunit">
    <text evidence="18">Homotrimer.</text>
</comment>
<feature type="binding site" evidence="18">
    <location>
        <position position="334"/>
    </location>
    <ligand>
        <name>UDP-N-acetyl-alpha-D-glucosamine</name>
        <dbReference type="ChEBI" id="CHEBI:57705"/>
    </ligand>
</feature>
<dbReference type="GO" id="GO:0019134">
    <property type="term" value="F:glucosamine-1-phosphate N-acetyltransferase activity"/>
    <property type="evidence" value="ECO:0007669"/>
    <property type="project" value="UniProtKB-UniRule"/>
</dbReference>
<dbReference type="GO" id="GO:0006048">
    <property type="term" value="P:UDP-N-acetylglucosamine biosynthetic process"/>
    <property type="evidence" value="ECO:0007669"/>
    <property type="project" value="UniProtKB-UniPathway"/>
</dbReference>
<keyword evidence="13 18" id="KW-0012">Acyltransferase</keyword>
<evidence type="ECO:0000313" key="20">
    <source>
        <dbReference type="EMBL" id="PXW57231.1"/>
    </source>
</evidence>
<evidence type="ECO:0000256" key="5">
    <source>
        <dbReference type="ARBA" id="ARBA00022679"/>
    </source>
</evidence>
<accession>A0A2V3U405</accession>
<dbReference type="UniPathway" id="UPA00113">
    <property type="reaction ID" value="UER00532"/>
</dbReference>
<feature type="binding site" evidence="18">
    <location>
        <position position="173"/>
    </location>
    <ligand>
        <name>UDP-N-acetyl-alpha-D-glucosamine</name>
        <dbReference type="ChEBI" id="CHEBI:57705"/>
    </ligand>
</feature>
<comment type="function">
    <text evidence="17 18">Catalyzes the last two sequential reactions in the de novo biosynthetic pathway for UDP-N-acetylglucosamine (UDP-GlcNAc). The C-terminal domain catalyzes the transfer of acetyl group from acetyl coenzyme A to glucosamine-1-phosphate (GlcN-1-P) to produce N-acetylglucosamine-1-phosphate (GlcNAc-1-P), which is converted into UDP-GlcNAc by the transfer of uridine 5-monophosphate (from uridine 5-triphosphate), a reaction catalyzed by the N-terminal domain.</text>
</comment>
<feature type="binding site" evidence="18">
    <location>
        <begin position="387"/>
        <end position="388"/>
    </location>
    <ligand>
        <name>acetyl-CoA</name>
        <dbReference type="ChEBI" id="CHEBI:57288"/>
    </ligand>
</feature>
<feature type="binding site" evidence="18">
    <location>
        <begin position="26"/>
        <end position="29"/>
    </location>
    <ligand>
        <name>UDP-N-acetyl-alpha-D-glucosamine</name>
        <dbReference type="ChEBI" id="CHEBI:57705"/>
    </ligand>
</feature>
<keyword evidence="21" id="KW-1185">Reference proteome</keyword>
<evidence type="ECO:0000256" key="8">
    <source>
        <dbReference type="ARBA" id="ARBA00022737"/>
    </source>
</evidence>
<comment type="similarity">
    <text evidence="2 18">In the C-terminal section; belongs to the transferase hexapeptide repeat family.</text>
</comment>
<keyword evidence="4 18" id="KW-0963">Cytoplasm</keyword>
<dbReference type="EC" id="2.3.1.157" evidence="18"/>
<dbReference type="CDD" id="cd02540">
    <property type="entry name" value="GT2_GlmU_N_bac"/>
    <property type="match status" value="1"/>
</dbReference>
<evidence type="ECO:0000256" key="17">
    <source>
        <dbReference type="ARBA" id="ARBA00049628"/>
    </source>
</evidence>
<feature type="binding site" evidence="18">
    <location>
        <position position="367"/>
    </location>
    <ligand>
        <name>UDP-N-acetyl-alpha-D-glucosamine</name>
        <dbReference type="ChEBI" id="CHEBI:57705"/>
    </ligand>
</feature>
<keyword evidence="6 18" id="KW-0548">Nucleotidyltransferase</keyword>
<dbReference type="AlphaFoldDB" id="A0A2V3U405"/>
<dbReference type="InterPro" id="IPR005882">
    <property type="entry name" value="Bifunctional_GlmU"/>
</dbReference>
<reference evidence="20 21" key="1">
    <citation type="submission" date="2018-05" db="EMBL/GenBank/DDBJ databases">
        <title>Genomic Encyclopedia of Type Strains, Phase IV (KMG-IV): sequencing the most valuable type-strain genomes for metagenomic binning, comparative biology and taxonomic classification.</title>
        <authorList>
            <person name="Goeker M."/>
        </authorList>
    </citation>
    <scope>NUCLEOTIDE SEQUENCE [LARGE SCALE GENOMIC DNA]</scope>
    <source>
        <strain evidence="20 21">DSM 6462</strain>
    </source>
</reference>
<feature type="binding site" evidence="18">
    <location>
        <position position="245"/>
    </location>
    <ligand>
        <name>UDP-N-acetyl-alpha-D-glucosamine</name>
        <dbReference type="ChEBI" id="CHEBI:57705"/>
    </ligand>
</feature>
<evidence type="ECO:0000256" key="16">
    <source>
        <dbReference type="ARBA" id="ARBA00048493"/>
    </source>
</evidence>
<comment type="catalytic activity">
    <reaction evidence="16 18">
        <text>N-acetyl-alpha-D-glucosamine 1-phosphate + UTP + H(+) = UDP-N-acetyl-alpha-D-glucosamine + diphosphate</text>
        <dbReference type="Rhea" id="RHEA:13509"/>
        <dbReference type="ChEBI" id="CHEBI:15378"/>
        <dbReference type="ChEBI" id="CHEBI:33019"/>
        <dbReference type="ChEBI" id="CHEBI:46398"/>
        <dbReference type="ChEBI" id="CHEBI:57705"/>
        <dbReference type="ChEBI" id="CHEBI:57776"/>
        <dbReference type="EC" id="2.7.7.23"/>
    </reaction>
</comment>
<proteinExistence type="inferred from homology"/>
<dbReference type="Pfam" id="PF12804">
    <property type="entry name" value="NTP_transf_3"/>
    <property type="match status" value="1"/>
</dbReference>
<dbReference type="EC" id="2.7.7.23" evidence="18"/>
<feature type="active site" description="Proton acceptor" evidence="18">
    <location>
        <position position="364"/>
    </location>
</feature>
<dbReference type="OrthoDB" id="9775031at2"/>
<keyword evidence="14 18" id="KW-0961">Cell wall biogenesis/degradation</keyword>
<dbReference type="InterPro" id="IPR018357">
    <property type="entry name" value="Hexapep_transf_CS"/>
</dbReference>
<feature type="region of interest" description="Pyrophosphorylase" evidence="18">
    <location>
        <begin position="1"/>
        <end position="247"/>
    </location>
</feature>
<feature type="domain" description="MobA-like NTP transferase" evidence="19">
    <location>
        <begin position="23"/>
        <end position="171"/>
    </location>
</feature>
<evidence type="ECO:0000256" key="3">
    <source>
        <dbReference type="ARBA" id="ARBA00007947"/>
    </source>
</evidence>
<dbReference type="GO" id="GO:0003977">
    <property type="term" value="F:UDP-N-acetylglucosamine diphosphorylase activity"/>
    <property type="evidence" value="ECO:0007669"/>
    <property type="project" value="UniProtKB-UniRule"/>
</dbReference>
<evidence type="ECO:0000256" key="14">
    <source>
        <dbReference type="ARBA" id="ARBA00023316"/>
    </source>
</evidence>
<comment type="pathway">
    <text evidence="18">Bacterial outer membrane biogenesis; LPS lipid A biosynthesis.</text>
</comment>
<keyword evidence="12 18" id="KW-0511">Multifunctional enzyme</keyword>
<dbReference type="InterPro" id="IPR038009">
    <property type="entry name" value="GlmU_C_LbH"/>
</dbReference>
<evidence type="ECO:0000256" key="15">
    <source>
        <dbReference type="ARBA" id="ARBA00048247"/>
    </source>
</evidence>
<feature type="region of interest" description="N-acetyltransferase" evidence="18">
    <location>
        <begin position="269"/>
        <end position="464"/>
    </location>
</feature>
<dbReference type="GO" id="GO:0071555">
    <property type="term" value="P:cell wall organization"/>
    <property type="evidence" value="ECO:0007669"/>
    <property type="project" value="UniProtKB-KW"/>
</dbReference>
<evidence type="ECO:0000256" key="1">
    <source>
        <dbReference type="ARBA" id="ARBA00004496"/>
    </source>
</evidence>
<dbReference type="Gene3D" id="3.90.550.10">
    <property type="entry name" value="Spore Coat Polysaccharide Biosynthesis Protein SpsA, Chain A"/>
    <property type="match status" value="1"/>
</dbReference>
<dbReference type="GO" id="GO:0009252">
    <property type="term" value="P:peptidoglycan biosynthetic process"/>
    <property type="evidence" value="ECO:0007669"/>
    <property type="project" value="UniProtKB-UniRule"/>
</dbReference>
<organism evidence="20 21">
    <name type="scientific">Chelatococcus asaccharovorans</name>
    <dbReference type="NCBI Taxonomy" id="28210"/>
    <lineage>
        <taxon>Bacteria</taxon>
        <taxon>Pseudomonadati</taxon>
        <taxon>Pseudomonadota</taxon>
        <taxon>Alphaproteobacteria</taxon>
        <taxon>Hyphomicrobiales</taxon>
        <taxon>Chelatococcaceae</taxon>
        <taxon>Chelatococcus</taxon>
    </lineage>
</organism>
<evidence type="ECO:0000256" key="6">
    <source>
        <dbReference type="ARBA" id="ARBA00022695"/>
    </source>
</evidence>
<dbReference type="GO" id="GO:0016020">
    <property type="term" value="C:membrane"/>
    <property type="evidence" value="ECO:0007669"/>
    <property type="project" value="GOC"/>
</dbReference>
<dbReference type="SUPFAM" id="SSF53448">
    <property type="entry name" value="Nucleotide-diphospho-sugar transferases"/>
    <property type="match status" value="1"/>
</dbReference>
<dbReference type="InterPro" id="IPR050065">
    <property type="entry name" value="GlmU-like"/>
</dbReference>
<feature type="binding site" evidence="18">
    <location>
        <position position="406"/>
    </location>
    <ligand>
        <name>acetyl-CoA</name>
        <dbReference type="ChEBI" id="CHEBI:57288"/>
    </ligand>
</feature>
<evidence type="ECO:0000256" key="13">
    <source>
        <dbReference type="ARBA" id="ARBA00023315"/>
    </source>
</evidence>
<dbReference type="PROSITE" id="PS00101">
    <property type="entry name" value="HEXAPEP_TRANSFERASES"/>
    <property type="match status" value="1"/>
</dbReference>
<comment type="similarity">
    <text evidence="3 18">In the N-terminal section; belongs to the N-acetylglucosamine-1-phosphate uridyltransferase family.</text>
</comment>
<feature type="binding site" evidence="18">
    <location>
        <position position="40"/>
    </location>
    <ligand>
        <name>UDP-N-acetyl-alpha-D-glucosamine</name>
        <dbReference type="ChEBI" id="CHEBI:57705"/>
    </ligand>
</feature>
<keyword evidence="5 18" id="KW-0808">Transferase</keyword>
<feature type="region of interest" description="Linker" evidence="18">
    <location>
        <begin position="248"/>
        <end position="268"/>
    </location>
</feature>
<dbReference type="InterPro" id="IPR011004">
    <property type="entry name" value="Trimer_LpxA-like_sf"/>
</dbReference>
<sequence>MTTSGERASSPSARNHDARRCLAVVLAAGEGTRMRSRRPKVLHEVAGRSMLGHVLATTTAAGAGEIAVVVGPDRDDVAAAAKKAIPAAEIHEQRERLGTAHAVLAARAAIARGAEDVIIAFGDTPLVTAETFRRLREALADGAAVAVLGFEAADPTGYGRLVRDGDALLAIREHKDASASERAITLCNGGVMALAGSTAIALLEAVGNSNAKGEYYLTDVVEIAHRRGLATRALTVSEDEIQGVNDRAQLAQAEASFQKRLRGAALAMGVTLVAPDTVFLAADTAFGTDVVVEPNVVFGPGVTIGDGAVIHAFSHIEGATVGAGASVGPFARLRPGADLGEGARVGNFVEIKAATLGAGAKVNHLTYIGDASVGAATNIGAGTITCNYDGFRKHRTTIGANAFIGSNSSLVAPVTVGDGAFVGSGSVITADVPADALALGRGRQAVKEGWVPLFRDKFGPKGDH</sequence>
<evidence type="ECO:0000256" key="10">
    <source>
        <dbReference type="ARBA" id="ARBA00022960"/>
    </source>
</evidence>
<protein>
    <recommendedName>
        <fullName evidence="18">Bifunctional protein GlmU</fullName>
    </recommendedName>
    <domain>
        <recommendedName>
            <fullName evidence="18">UDP-N-acetylglucosamine pyrophosphorylase</fullName>
            <ecNumber evidence="18">2.7.7.23</ecNumber>
        </recommendedName>
        <alternativeName>
            <fullName evidence="18">N-acetylglucosamine-1-phosphate uridyltransferase</fullName>
        </alternativeName>
    </domain>
    <domain>
        <recommendedName>
            <fullName evidence="18">Glucosamine-1-phosphate N-acetyltransferase</fullName>
            <ecNumber evidence="18">2.3.1.157</ecNumber>
        </recommendedName>
    </domain>
</protein>
<keyword evidence="11 18" id="KW-0573">Peptidoglycan synthesis</keyword>
<dbReference type="Gene3D" id="2.160.10.10">
    <property type="entry name" value="Hexapeptide repeat proteins"/>
    <property type="match status" value="1"/>
</dbReference>
<dbReference type="InterPro" id="IPR025877">
    <property type="entry name" value="MobA-like_NTP_Trfase"/>
</dbReference>
<dbReference type="GO" id="GO:0009245">
    <property type="term" value="P:lipid A biosynthetic process"/>
    <property type="evidence" value="ECO:0007669"/>
    <property type="project" value="UniProtKB-UniRule"/>
</dbReference>
<feature type="binding site" evidence="18">
    <location>
        <position position="381"/>
    </location>
    <ligand>
        <name>acetyl-CoA</name>
        <dbReference type="ChEBI" id="CHEBI:57288"/>
    </ligand>
</feature>
<evidence type="ECO:0000256" key="7">
    <source>
        <dbReference type="ARBA" id="ARBA00022723"/>
    </source>
</evidence>
<comment type="pathway">
    <text evidence="18">Nucleotide-sugar biosynthesis; UDP-N-acetyl-alpha-D-glucosamine biosynthesis; UDP-N-acetyl-alpha-D-glucosamine from N-acetyl-alpha-D-glucosamine 1-phosphate: step 1/1.</text>
</comment>
<evidence type="ECO:0000259" key="19">
    <source>
        <dbReference type="Pfam" id="PF12804"/>
    </source>
</evidence>
<evidence type="ECO:0000256" key="12">
    <source>
        <dbReference type="ARBA" id="ARBA00023268"/>
    </source>
</evidence>
<evidence type="ECO:0000256" key="9">
    <source>
        <dbReference type="ARBA" id="ARBA00022842"/>
    </source>
</evidence>
<dbReference type="CDD" id="cd03353">
    <property type="entry name" value="LbH_GlmU_C"/>
    <property type="match status" value="1"/>
</dbReference>
<dbReference type="GO" id="GO:0000902">
    <property type="term" value="P:cell morphogenesis"/>
    <property type="evidence" value="ECO:0007669"/>
    <property type="project" value="UniProtKB-UniRule"/>
</dbReference>
<feature type="binding site" evidence="18">
    <location>
        <position position="123"/>
    </location>
    <ligand>
        <name>Mg(2+)</name>
        <dbReference type="ChEBI" id="CHEBI:18420"/>
    </ligand>
</feature>
<dbReference type="GO" id="GO:0000287">
    <property type="term" value="F:magnesium ion binding"/>
    <property type="evidence" value="ECO:0007669"/>
    <property type="project" value="UniProtKB-UniRule"/>
</dbReference>
<evidence type="ECO:0000256" key="4">
    <source>
        <dbReference type="ARBA" id="ARBA00022490"/>
    </source>
</evidence>
<feature type="binding site" evidence="18">
    <location>
        <position position="378"/>
    </location>
    <ligand>
        <name>UDP-N-acetyl-alpha-D-glucosamine</name>
        <dbReference type="ChEBI" id="CHEBI:57705"/>
    </ligand>
</feature>
<feature type="binding site" evidence="18">
    <location>
        <position position="245"/>
    </location>
    <ligand>
        <name>Mg(2+)</name>
        <dbReference type="ChEBI" id="CHEBI:18420"/>
    </ligand>
</feature>
<dbReference type="HAMAP" id="MF_01631">
    <property type="entry name" value="GlmU"/>
    <property type="match status" value="1"/>
</dbReference>
<feature type="binding site" evidence="18">
    <location>
        <position position="352"/>
    </location>
    <ligand>
        <name>UDP-N-acetyl-alpha-D-glucosamine</name>
        <dbReference type="ChEBI" id="CHEBI:57705"/>
    </ligand>
</feature>
<dbReference type="PANTHER" id="PTHR43584">
    <property type="entry name" value="NUCLEOTIDYL TRANSFERASE"/>
    <property type="match status" value="1"/>
</dbReference>
<feature type="binding site" evidence="18">
    <location>
        <position position="188"/>
    </location>
    <ligand>
        <name>UDP-N-acetyl-alpha-D-glucosamine</name>
        <dbReference type="ChEBI" id="CHEBI:57705"/>
    </ligand>
</feature>
<dbReference type="GO" id="GO:0008360">
    <property type="term" value="P:regulation of cell shape"/>
    <property type="evidence" value="ECO:0007669"/>
    <property type="project" value="UniProtKB-KW"/>
</dbReference>
<name>A0A2V3U405_9HYPH</name>
<dbReference type="GO" id="GO:0005737">
    <property type="term" value="C:cytoplasm"/>
    <property type="evidence" value="ECO:0007669"/>
    <property type="project" value="UniProtKB-SubCell"/>
</dbReference>
<dbReference type="InterPro" id="IPR001451">
    <property type="entry name" value="Hexapep"/>
</dbReference>
<feature type="binding site" evidence="18">
    <location>
        <position position="159"/>
    </location>
    <ligand>
        <name>UDP-N-acetyl-alpha-D-glucosamine</name>
        <dbReference type="ChEBI" id="CHEBI:57705"/>
    </ligand>
</feature>
<keyword evidence="9 18" id="KW-0460">Magnesium</keyword>
<comment type="cofactor">
    <cofactor evidence="18">
        <name>Mg(2+)</name>
        <dbReference type="ChEBI" id="CHEBI:18420"/>
    </cofactor>
    <text evidence="18">Binds 1 Mg(2+) ion per subunit.</text>
</comment>
<gene>
    <name evidence="18" type="primary">glmU</name>
    <name evidence="20" type="ORF">C7450_107272</name>
</gene>
<dbReference type="SUPFAM" id="SSF51161">
    <property type="entry name" value="Trimeric LpxA-like enzymes"/>
    <property type="match status" value="1"/>
</dbReference>
<dbReference type="Pfam" id="PF00132">
    <property type="entry name" value="Hexapep"/>
    <property type="match status" value="2"/>
</dbReference>
<dbReference type="NCBIfam" id="NF010933">
    <property type="entry name" value="PRK14353.1"/>
    <property type="match status" value="1"/>
</dbReference>
<evidence type="ECO:0000256" key="11">
    <source>
        <dbReference type="ARBA" id="ARBA00022984"/>
    </source>
</evidence>
<dbReference type="RefSeq" id="WP_110375834.1">
    <property type="nucleotide sequence ID" value="NZ_JAHBRY010000001.1"/>
</dbReference>
<feature type="binding site" evidence="18">
    <location>
        <position position="441"/>
    </location>
    <ligand>
        <name>acetyl-CoA</name>
        <dbReference type="ChEBI" id="CHEBI:57288"/>
    </ligand>
</feature>
<keyword evidence="10 18" id="KW-0133">Cell shape</keyword>